<dbReference type="GO" id="GO:0016209">
    <property type="term" value="F:antioxidant activity"/>
    <property type="evidence" value="ECO:0007669"/>
    <property type="project" value="InterPro"/>
</dbReference>
<dbReference type="EMBL" id="BKAU01000002">
    <property type="protein sequence ID" value="GEP96281.1"/>
    <property type="molecule type" value="Genomic_DNA"/>
</dbReference>
<keyword evidence="4" id="KW-1185">Reference proteome</keyword>
<dbReference type="GO" id="GO:0016491">
    <property type="term" value="F:oxidoreductase activity"/>
    <property type="evidence" value="ECO:0007669"/>
    <property type="project" value="InterPro"/>
</dbReference>
<comment type="caution">
    <text evidence="3">The sequence shown here is derived from an EMBL/GenBank/DDBJ whole genome shotgun (WGS) entry which is preliminary data.</text>
</comment>
<name>A0A512RKQ9_9BACT</name>
<dbReference type="PROSITE" id="PS51352">
    <property type="entry name" value="THIOREDOXIN_2"/>
    <property type="match status" value="1"/>
</dbReference>
<dbReference type="InterPro" id="IPR013766">
    <property type="entry name" value="Thioredoxin_domain"/>
</dbReference>
<feature type="chain" id="PRO_5022161575" description="Thioredoxin domain-containing protein" evidence="1">
    <location>
        <begin position="18"/>
        <end position="165"/>
    </location>
</feature>
<sequence>MRRWMFLLMCLPSLLKAQTNTNTNTNTPPYKQYSIISPAPLTLYDGHTFSKNDLPRNKPVIVFLFSVECDHCAHMTEEIIKNIGQFKNATLLMVTPFKLDRMKAWYDEYHIGNYPNIIMAAEPTRQIVYYYDLKNFPGVYIYDKKHKLVADYEGTVKLETLLKHL</sequence>
<dbReference type="SUPFAM" id="SSF52833">
    <property type="entry name" value="Thioredoxin-like"/>
    <property type="match status" value="1"/>
</dbReference>
<dbReference type="InterPro" id="IPR036249">
    <property type="entry name" value="Thioredoxin-like_sf"/>
</dbReference>
<evidence type="ECO:0000259" key="2">
    <source>
        <dbReference type="PROSITE" id="PS51352"/>
    </source>
</evidence>
<dbReference type="InterPro" id="IPR000866">
    <property type="entry name" value="AhpC/TSA"/>
</dbReference>
<dbReference type="Pfam" id="PF00578">
    <property type="entry name" value="AhpC-TSA"/>
    <property type="match status" value="1"/>
</dbReference>
<dbReference type="AlphaFoldDB" id="A0A512RKQ9"/>
<accession>A0A512RKQ9</accession>
<evidence type="ECO:0000313" key="4">
    <source>
        <dbReference type="Proteomes" id="UP000321436"/>
    </source>
</evidence>
<dbReference type="OrthoDB" id="662072at2"/>
<feature type="signal peptide" evidence="1">
    <location>
        <begin position="1"/>
        <end position="17"/>
    </location>
</feature>
<dbReference type="Gene3D" id="3.40.30.10">
    <property type="entry name" value="Glutaredoxin"/>
    <property type="match status" value="1"/>
</dbReference>
<feature type="domain" description="Thioredoxin" evidence="2">
    <location>
        <begin position="30"/>
        <end position="165"/>
    </location>
</feature>
<protein>
    <recommendedName>
        <fullName evidence="2">Thioredoxin domain-containing protein</fullName>
    </recommendedName>
</protein>
<evidence type="ECO:0000313" key="3">
    <source>
        <dbReference type="EMBL" id="GEP96281.1"/>
    </source>
</evidence>
<evidence type="ECO:0000256" key="1">
    <source>
        <dbReference type="SAM" id="SignalP"/>
    </source>
</evidence>
<reference evidence="3 4" key="1">
    <citation type="submission" date="2019-07" db="EMBL/GenBank/DDBJ databases">
        <title>Whole genome shotgun sequence of Chitinophaga cymbidii NBRC 109752.</title>
        <authorList>
            <person name="Hosoyama A."/>
            <person name="Uohara A."/>
            <person name="Ohji S."/>
            <person name="Ichikawa N."/>
        </authorList>
    </citation>
    <scope>NUCLEOTIDE SEQUENCE [LARGE SCALE GENOMIC DNA]</scope>
    <source>
        <strain evidence="3 4">NBRC 109752</strain>
    </source>
</reference>
<dbReference type="Proteomes" id="UP000321436">
    <property type="component" value="Unassembled WGS sequence"/>
</dbReference>
<organism evidence="3 4">
    <name type="scientific">Chitinophaga cymbidii</name>
    <dbReference type="NCBI Taxonomy" id="1096750"/>
    <lineage>
        <taxon>Bacteria</taxon>
        <taxon>Pseudomonadati</taxon>
        <taxon>Bacteroidota</taxon>
        <taxon>Chitinophagia</taxon>
        <taxon>Chitinophagales</taxon>
        <taxon>Chitinophagaceae</taxon>
        <taxon>Chitinophaga</taxon>
    </lineage>
</organism>
<keyword evidence="1" id="KW-0732">Signal</keyword>
<gene>
    <name evidence="3" type="ORF">CCY01nite_25410</name>
</gene>
<dbReference type="RefSeq" id="WP_146862027.1">
    <property type="nucleotide sequence ID" value="NZ_BKAU01000002.1"/>
</dbReference>
<proteinExistence type="predicted"/>